<evidence type="ECO:0000313" key="2">
    <source>
        <dbReference type="Proteomes" id="UP000346198"/>
    </source>
</evidence>
<evidence type="ECO:0008006" key="3">
    <source>
        <dbReference type="Google" id="ProtNLM"/>
    </source>
</evidence>
<reference evidence="1 2" key="1">
    <citation type="submission" date="2019-04" db="EMBL/GenBank/DDBJ databases">
        <authorList>
            <person name="Van Vliet M D."/>
        </authorList>
    </citation>
    <scope>NUCLEOTIDE SEQUENCE [LARGE SCALE GENOMIC DNA]</scope>
    <source>
        <strain evidence="1 2">F21</strain>
    </source>
</reference>
<dbReference type="AlphaFoldDB" id="A0A6C2UMC1"/>
<evidence type="ECO:0000313" key="1">
    <source>
        <dbReference type="EMBL" id="VGO21278.1"/>
    </source>
</evidence>
<dbReference type="Proteomes" id="UP000346198">
    <property type="component" value="Unassembled WGS sequence"/>
</dbReference>
<dbReference type="EMBL" id="CAAHFH010000002">
    <property type="protein sequence ID" value="VGO21278.1"/>
    <property type="molecule type" value="Genomic_DNA"/>
</dbReference>
<proteinExistence type="predicted"/>
<name>A0A6C2UMC1_9BACT</name>
<accession>A0A6C2UMC1</accession>
<dbReference type="Gene3D" id="3.40.50.150">
    <property type="entry name" value="Vaccinia Virus protein VP39"/>
    <property type="match status" value="1"/>
</dbReference>
<gene>
    <name evidence="1" type="ORF">SCARR_03350</name>
</gene>
<dbReference type="InterPro" id="IPR029063">
    <property type="entry name" value="SAM-dependent_MTases_sf"/>
</dbReference>
<dbReference type="SUPFAM" id="SSF53335">
    <property type="entry name" value="S-adenosyl-L-methionine-dependent methyltransferases"/>
    <property type="match status" value="1"/>
</dbReference>
<organism evidence="1 2">
    <name type="scientific">Pontiella sulfatireligans</name>
    <dbReference type="NCBI Taxonomy" id="2750658"/>
    <lineage>
        <taxon>Bacteria</taxon>
        <taxon>Pseudomonadati</taxon>
        <taxon>Kiritimatiellota</taxon>
        <taxon>Kiritimatiellia</taxon>
        <taxon>Kiritimatiellales</taxon>
        <taxon>Pontiellaceae</taxon>
        <taxon>Pontiella</taxon>
    </lineage>
</organism>
<sequence length="272" mass="30606">MGALSDRMKKAGWPIVRERNGSWVVYASQAREYRYDPSTGWSVPEKDLAAALENDLLEIQQGRLSAIRTLSRTTALNHARKPSQPIVRVCQDGRVDGKRVLHLGTGLDRFAKDALLKAGAVSVDDYDPNFYPNRSVLDSTYDVVLCNYVLNILTPAERRLVYDDIAACTAPQGSAYLCVQGKWPVLNKHRVVRKHEDGYLIRDTNVPTFRKGYDSQELIDEVCGLLHGTAELVCMFYNNSLVQWRPDKPKAGKASPIILNGKMEPRMNTNKR</sequence>
<keyword evidence="2" id="KW-1185">Reference proteome</keyword>
<dbReference type="RefSeq" id="WP_136062756.1">
    <property type="nucleotide sequence ID" value="NZ_CAAHFH010000002.1"/>
</dbReference>
<protein>
    <recommendedName>
        <fullName evidence="3">Methyltransferase type 11 domain-containing protein</fullName>
    </recommendedName>
</protein>